<reference evidence="1 4" key="2">
    <citation type="submission" date="2019-09" db="EMBL/GenBank/DDBJ databases">
        <title>In-depth cultivation of the pig gut microbiome towards novel bacterial diversity and tailored functional studies.</title>
        <authorList>
            <person name="Wylensek D."/>
            <person name="Hitch T.C.A."/>
            <person name="Clavel T."/>
        </authorList>
    </citation>
    <scope>NUCLEOTIDE SEQUENCE [LARGE SCALE GENOMIC DNA]</scope>
    <source>
        <strain evidence="1 4">WCA-389-WT-3C</strain>
    </source>
</reference>
<sequence length="163" mass="19455">MENKRKNILIHPDHIEDLDKKYKRLEENRKEPVRTGYTSICRLRNTRLHRDILFRRMFVRDKMPTGAFIIFKELGKDSVMLQPCKPEWMNRTHINHVGGRFLGCLRFFSSYADLDTTPPSQILYDLKIDPLVTSYTFRLEEWKVQDEHDGETVAYKLIPLFPL</sequence>
<protein>
    <submittedName>
        <fullName evidence="2">Uncharacterized protein</fullName>
    </submittedName>
</protein>
<name>A0A415BQR6_PHOVU</name>
<evidence type="ECO:0000313" key="4">
    <source>
        <dbReference type="Proteomes" id="UP000460950"/>
    </source>
</evidence>
<evidence type="ECO:0000313" key="3">
    <source>
        <dbReference type="Proteomes" id="UP000285777"/>
    </source>
</evidence>
<evidence type="ECO:0000313" key="2">
    <source>
        <dbReference type="EMBL" id="RHI89926.1"/>
    </source>
</evidence>
<dbReference type="EMBL" id="QRLF01000020">
    <property type="protein sequence ID" value="RHI89926.1"/>
    <property type="molecule type" value="Genomic_DNA"/>
</dbReference>
<reference evidence="2 3" key="1">
    <citation type="submission" date="2018-08" db="EMBL/GenBank/DDBJ databases">
        <title>A genome reference for cultivated species of the human gut microbiota.</title>
        <authorList>
            <person name="Zou Y."/>
            <person name="Xue W."/>
            <person name="Luo G."/>
        </authorList>
    </citation>
    <scope>NUCLEOTIDE SEQUENCE [LARGE SCALE GENOMIC DNA]</scope>
    <source>
        <strain evidence="2 3">AM13-21</strain>
    </source>
</reference>
<dbReference type="Proteomes" id="UP000285777">
    <property type="component" value="Unassembled WGS sequence"/>
</dbReference>
<dbReference type="EMBL" id="VULU01000039">
    <property type="protein sequence ID" value="MSS49973.1"/>
    <property type="molecule type" value="Genomic_DNA"/>
</dbReference>
<proteinExistence type="predicted"/>
<dbReference type="RefSeq" id="WP_016270282.1">
    <property type="nucleotide sequence ID" value="NZ_CAXTGH010000003.1"/>
</dbReference>
<comment type="caution">
    <text evidence="2">The sequence shown here is derived from an EMBL/GenBank/DDBJ whole genome shotgun (WGS) entry which is preliminary data.</text>
</comment>
<organism evidence="2 3">
    <name type="scientific">Phocaeicola vulgatus</name>
    <name type="common">Bacteroides vulgatus</name>
    <dbReference type="NCBI Taxonomy" id="821"/>
    <lineage>
        <taxon>Bacteria</taxon>
        <taxon>Pseudomonadati</taxon>
        <taxon>Bacteroidota</taxon>
        <taxon>Bacteroidia</taxon>
        <taxon>Bacteroidales</taxon>
        <taxon>Bacteroidaceae</taxon>
        <taxon>Phocaeicola</taxon>
    </lineage>
</organism>
<accession>A0A415BQR6</accession>
<dbReference type="Proteomes" id="UP000460950">
    <property type="component" value="Unassembled WGS sequence"/>
</dbReference>
<gene>
    <name evidence="2" type="ORF">DW150_12465</name>
    <name evidence="1" type="ORF">FYJ30_17125</name>
</gene>
<evidence type="ECO:0000313" key="1">
    <source>
        <dbReference type="EMBL" id="MSS49973.1"/>
    </source>
</evidence>
<dbReference type="AlphaFoldDB" id="A0A415BQR6"/>